<reference evidence="3" key="1">
    <citation type="journal article" date="2019" name="Int. J. Syst. Evol. Microbiol.">
        <title>The Global Catalogue of Microorganisms (GCM) 10K type strain sequencing project: providing services to taxonomists for standard genome sequencing and annotation.</title>
        <authorList>
            <consortium name="The Broad Institute Genomics Platform"/>
            <consortium name="The Broad Institute Genome Sequencing Center for Infectious Disease"/>
            <person name="Wu L."/>
            <person name="Ma J."/>
        </authorList>
    </citation>
    <scope>NUCLEOTIDE SEQUENCE [LARGE SCALE GENOMIC DNA]</scope>
    <source>
        <strain evidence="3">CCUG 63418</strain>
    </source>
</reference>
<accession>A0ABW2YXK4</accession>
<name>A0ABW2YXK4_9SPHI</name>
<evidence type="ECO:0000313" key="2">
    <source>
        <dbReference type="EMBL" id="MFD0750553.1"/>
    </source>
</evidence>
<dbReference type="EMBL" id="JBHTHU010000006">
    <property type="protein sequence ID" value="MFD0750553.1"/>
    <property type="molecule type" value="Genomic_DNA"/>
</dbReference>
<dbReference type="Proteomes" id="UP001596958">
    <property type="component" value="Unassembled WGS sequence"/>
</dbReference>
<feature type="chain" id="PRO_5045260878" description="Lipocalin-like domain-containing protein" evidence="1">
    <location>
        <begin position="21"/>
        <end position="309"/>
    </location>
</feature>
<organism evidence="2 3">
    <name type="scientific">Mucilaginibacter calamicampi</name>
    <dbReference type="NCBI Taxonomy" id="1302352"/>
    <lineage>
        <taxon>Bacteria</taxon>
        <taxon>Pseudomonadati</taxon>
        <taxon>Bacteroidota</taxon>
        <taxon>Sphingobacteriia</taxon>
        <taxon>Sphingobacteriales</taxon>
        <taxon>Sphingobacteriaceae</taxon>
        <taxon>Mucilaginibacter</taxon>
    </lineage>
</organism>
<dbReference type="PROSITE" id="PS51257">
    <property type="entry name" value="PROKAR_LIPOPROTEIN"/>
    <property type="match status" value="1"/>
</dbReference>
<protein>
    <recommendedName>
        <fullName evidence="4">Lipocalin-like domain-containing protein</fullName>
    </recommendedName>
</protein>
<feature type="signal peptide" evidence="1">
    <location>
        <begin position="1"/>
        <end position="20"/>
    </location>
</feature>
<keyword evidence="1" id="KW-0732">Signal</keyword>
<keyword evidence="3" id="KW-1185">Reference proteome</keyword>
<comment type="caution">
    <text evidence="2">The sequence shown here is derived from an EMBL/GenBank/DDBJ whole genome shotgun (WGS) entry which is preliminary data.</text>
</comment>
<evidence type="ECO:0008006" key="4">
    <source>
        <dbReference type="Google" id="ProtNLM"/>
    </source>
</evidence>
<proteinExistence type="predicted"/>
<dbReference type="RefSeq" id="WP_377099919.1">
    <property type="nucleotide sequence ID" value="NZ_JBHTHU010000006.1"/>
</dbReference>
<sequence length="309" mass="33984">MKKIVILFISLLGNMLLVTACKAGSFSPGITLVGSTPCNSYIGSVLNITPGADAEFIKWKIVLKDEGAGKQTFDLDLNFGQSQPNTTGFVNGGQKRTLHGSYVIQTEQIENVSGMVYRLQSDKLTTPISLLKINENIFQILSKERTLLSGGGDYSYSLNRESIVKSPNILTSLVSTAFAPTDKATTIIFDARTPCWEIAGDNGFNVAADCFKLKWKLTLRRDPTTLSPTTFTIERTDKRQNAVDGNWAIIKGSPSQPNIIIYRLSPSTSDPAILLFVGDHNVLFLQNKDGQLYTGNELHSYTFNRRSSN</sequence>
<evidence type="ECO:0000313" key="3">
    <source>
        <dbReference type="Proteomes" id="UP001596958"/>
    </source>
</evidence>
<evidence type="ECO:0000256" key="1">
    <source>
        <dbReference type="SAM" id="SignalP"/>
    </source>
</evidence>
<gene>
    <name evidence="2" type="ORF">ACFQZS_10390</name>
</gene>